<evidence type="ECO:0000259" key="6">
    <source>
        <dbReference type="PROSITE" id="PS50001"/>
    </source>
</evidence>
<dbReference type="InterPro" id="IPR051184">
    <property type="entry name" value="Tyrosine-phos_adapter"/>
</dbReference>
<dbReference type="Pfam" id="PF00018">
    <property type="entry name" value="SH3_1"/>
    <property type="match status" value="1"/>
</dbReference>
<feature type="region of interest" description="Disordered" evidence="5">
    <location>
        <begin position="1"/>
        <end position="24"/>
    </location>
</feature>
<organism evidence="8 9">
    <name type="scientific">Pristionchus entomophagus</name>
    <dbReference type="NCBI Taxonomy" id="358040"/>
    <lineage>
        <taxon>Eukaryota</taxon>
        <taxon>Metazoa</taxon>
        <taxon>Ecdysozoa</taxon>
        <taxon>Nematoda</taxon>
        <taxon>Chromadorea</taxon>
        <taxon>Rhabditida</taxon>
        <taxon>Rhabditina</taxon>
        <taxon>Diplogasteromorpha</taxon>
        <taxon>Diplogasteroidea</taxon>
        <taxon>Neodiplogasteridae</taxon>
        <taxon>Pristionchus</taxon>
    </lineage>
</organism>
<dbReference type="SMART" id="SM00326">
    <property type="entry name" value="SH3"/>
    <property type="match status" value="1"/>
</dbReference>
<evidence type="ECO:0000256" key="4">
    <source>
        <dbReference type="PROSITE-ProRule" id="PRU00192"/>
    </source>
</evidence>
<dbReference type="AlphaFoldDB" id="A0AAV5TXQ2"/>
<feature type="domain" description="SH2" evidence="6">
    <location>
        <begin position="108"/>
        <end position="200"/>
    </location>
</feature>
<dbReference type="PROSITE" id="PS50001">
    <property type="entry name" value="SH2"/>
    <property type="match status" value="1"/>
</dbReference>
<dbReference type="GO" id="GO:0035591">
    <property type="term" value="F:signaling adaptor activity"/>
    <property type="evidence" value="ECO:0007669"/>
    <property type="project" value="TreeGrafter"/>
</dbReference>
<dbReference type="GO" id="GO:0016477">
    <property type="term" value="P:cell migration"/>
    <property type="evidence" value="ECO:0007669"/>
    <property type="project" value="TreeGrafter"/>
</dbReference>
<evidence type="ECO:0000256" key="3">
    <source>
        <dbReference type="PROSITE-ProRule" id="PRU00191"/>
    </source>
</evidence>
<keyword evidence="2 3" id="KW-0727">SH2 domain</keyword>
<dbReference type="GO" id="GO:0005737">
    <property type="term" value="C:cytoplasm"/>
    <property type="evidence" value="ECO:0007669"/>
    <property type="project" value="TreeGrafter"/>
</dbReference>
<evidence type="ECO:0000259" key="7">
    <source>
        <dbReference type="PROSITE" id="PS50002"/>
    </source>
</evidence>
<accession>A0AAV5TXQ2</accession>
<dbReference type="GO" id="GO:0048013">
    <property type="term" value="P:ephrin receptor signaling pathway"/>
    <property type="evidence" value="ECO:0007669"/>
    <property type="project" value="TreeGrafter"/>
</dbReference>
<dbReference type="Pfam" id="PF00017">
    <property type="entry name" value="SH2"/>
    <property type="match status" value="1"/>
</dbReference>
<name>A0AAV5TXQ2_9BILA</name>
<sequence length="202" mass="22103">TGLFPSNYVNEIVSPPEPQPQSANEPTVLEVVVALYSFEAERAEELSINVGEQLEILAYPEDAPEWCTARATTGETGFVPRNHVQSVNVAQPPPAPAAAGGTMVGEAWYFGRMSRGDADRLLLRAVSGDFLVRDSETTPGDISISLKGMVGNKHFKIQLIGGELKISKRSFPSMHQLISHYMSHPIFDQAGERLFLVRALPR</sequence>
<dbReference type="SUPFAM" id="SSF50044">
    <property type="entry name" value="SH3-domain"/>
    <property type="match status" value="1"/>
</dbReference>
<evidence type="ECO:0000256" key="2">
    <source>
        <dbReference type="ARBA" id="ARBA00022999"/>
    </source>
</evidence>
<dbReference type="PANTHER" id="PTHR19969">
    <property type="entry name" value="SH2-SH3 ADAPTOR PROTEIN-RELATED"/>
    <property type="match status" value="1"/>
</dbReference>
<dbReference type="EMBL" id="BTSX01000005">
    <property type="protein sequence ID" value="GMS98882.1"/>
    <property type="molecule type" value="Genomic_DNA"/>
</dbReference>
<keyword evidence="1 4" id="KW-0728">SH3 domain</keyword>
<dbReference type="Gene3D" id="3.30.505.10">
    <property type="entry name" value="SH2 domain"/>
    <property type="match status" value="1"/>
</dbReference>
<dbReference type="SUPFAM" id="SSF55550">
    <property type="entry name" value="SH2 domain"/>
    <property type="match status" value="1"/>
</dbReference>
<feature type="non-terminal residue" evidence="8">
    <location>
        <position position="1"/>
    </location>
</feature>
<protein>
    <submittedName>
        <fullName evidence="8">Uncharacterized protein</fullName>
    </submittedName>
</protein>
<dbReference type="PROSITE" id="PS50002">
    <property type="entry name" value="SH3"/>
    <property type="match status" value="1"/>
</dbReference>
<gene>
    <name evidence="8" type="ORF">PENTCL1PPCAC_21057</name>
</gene>
<dbReference type="PANTHER" id="PTHR19969:SF14">
    <property type="entry name" value="DREADLOCKS, ISOFORM B"/>
    <property type="match status" value="1"/>
</dbReference>
<evidence type="ECO:0000313" key="8">
    <source>
        <dbReference type="EMBL" id="GMS98882.1"/>
    </source>
</evidence>
<proteinExistence type="predicted"/>
<dbReference type="SMART" id="SM00252">
    <property type="entry name" value="SH2"/>
    <property type="match status" value="1"/>
</dbReference>
<evidence type="ECO:0000256" key="5">
    <source>
        <dbReference type="SAM" id="MobiDB-lite"/>
    </source>
</evidence>
<evidence type="ECO:0000256" key="1">
    <source>
        <dbReference type="ARBA" id="ARBA00022443"/>
    </source>
</evidence>
<dbReference type="InterPro" id="IPR000980">
    <property type="entry name" value="SH2"/>
</dbReference>
<keyword evidence="9" id="KW-1185">Reference proteome</keyword>
<comment type="caution">
    <text evidence="8">The sequence shown here is derived from an EMBL/GenBank/DDBJ whole genome shotgun (WGS) entry which is preliminary data.</text>
</comment>
<dbReference type="InterPro" id="IPR036028">
    <property type="entry name" value="SH3-like_dom_sf"/>
</dbReference>
<feature type="domain" description="SH3" evidence="7">
    <location>
        <begin position="27"/>
        <end position="89"/>
    </location>
</feature>
<dbReference type="InterPro" id="IPR001452">
    <property type="entry name" value="SH3_domain"/>
</dbReference>
<dbReference type="InterPro" id="IPR036860">
    <property type="entry name" value="SH2_dom_sf"/>
</dbReference>
<dbReference type="Gene3D" id="2.30.30.40">
    <property type="entry name" value="SH3 Domains"/>
    <property type="match status" value="1"/>
</dbReference>
<reference evidence="8" key="1">
    <citation type="submission" date="2023-10" db="EMBL/GenBank/DDBJ databases">
        <title>Genome assembly of Pristionchus species.</title>
        <authorList>
            <person name="Yoshida K."/>
            <person name="Sommer R.J."/>
        </authorList>
    </citation>
    <scope>NUCLEOTIDE SEQUENCE</scope>
    <source>
        <strain evidence="8">RS0144</strain>
    </source>
</reference>
<dbReference type="Proteomes" id="UP001432027">
    <property type="component" value="Unassembled WGS sequence"/>
</dbReference>
<dbReference type="GO" id="GO:0030971">
    <property type="term" value="F:receptor tyrosine kinase binding"/>
    <property type="evidence" value="ECO:0007669"/>
    <property type="project" value="TreeGrafter"/>
</dbReference>
<evidence type="ECO:0000313" key="9">
    <source>
        <dbReference type="Proteomes" id="UP001432027"/>
    </source>
</evidence>
<dbReference type="PRINTS" id="PR00452">
    <property type="entry name" value="SH3DOMAIN"/>
</dbReference>
<dbReference type="PRINTS" id="PR00401">
    <property type="entry name" value="SH2DOMAIN"/>
</dbReference>